<name>A0AAF1AV61_DAUCS</name>
<protein>
    <submittedName>
        <fullName evidence="1">Uncharacterized protein</fullName>
    </submittedName>
</protein>
<proteinExistence type="predicted"/>
<evidence type="ECO:0000313" key="1">
    <source>
        <dbReference type="EMBL" id="WOG96119.1"/>
    </source>
</evidence>
<accession>A0AAF1AV61</accession>
<organism evidence="1 2">
    <name type="scientific">Daucus carota subsp. sativus</name>
    <name type="common">Carrot</name>
    <dbReference type="NCBI Taxonomy" id="79200"/>
    <lineage>
        <taxon>Eukaryota</taxon>
        <taxon>Viridiplantae</taxon>
        <taxon>Streptophyta</taxon>
        <taxon>Embryophyta</taxon>
        <taxon>Tracheophyta</taxon>
        <taxon>Spermatophyta</taxon>
        <taxon>Magnoliopsida</taxon>
        <taxon>eudicotyledons</taxon>
        <taxon>Gunneridae</taxon>
        <taxon>Pentapetalae</taxon>
        <taxon>asterids</taxon>
        <taxon>campanulids</taxon>
        <taxon>Apiales</taxon>
        <taxon>Apiaceae</taxon>
        <taxon>Apioideae</taxon>
        <taxon>Scandiceae</taxon>
        <taxon>Daucinae</taxon>
        <taxon>Daucus</taxon>
        <taxon>Daucus sect. Daucus</taxon>
    </lineage>
</organism>
<dbReference type="Proteomes" id="UP000077755">
    <property type="component" value="Chromosome 4"/>
</dbReference>
<sequence length="144" mass="17115">MENHPWTILILCDRSSNKRFRKPRPLTFFFFFYHNDKNTQYKKFRLFGEVFFPCCILFGECTNNFCIINCLLCVYRFDYRIFMNSRTITGSIVSCQSGNKNFFFCRILVCLLTKFFKTPTANLDFHLIKAVDRSLPPICSLTSF</sequence>
<dbReference type="AlphaFoldDB" id="A0AAF1AV61"/>
<reference evidence="1" key="2">
    <citation type="submission" date="2022-03" db="EMBL/GenBank/DDBJ databases">
        <title>Draft title - Genomic analysis of global carrot germplasm unveils the trajectory of domestication and the origin of high carotenoid orange carrot.</title>
        <authorList>
            <person name="Iorizzo M."/>
            <person name="Ellison S."/>
            <person name="Senalik D."/>
            <person name="Macko-Podgorni A."/>
            <person name="Grzebelus D."/>
            <person name="Bostan H."/>
            <person name="Rolling W."/>
            <person name="Curaba J."/>
            <person name="Simon P."/>
        </authorList>
    </citation>
    <scope>NUCLEOTIDE SEQUENCE</scope>
    <source>
        <tissue evidence="1">Leaf</tissue>
    </source>
</reference>
<reference evidence="1" key="1">
    <citation type="journal article" date="2016" name="Nat. Genet.">
        <title>A high-quality carrot genome assembly provides new insights into carotenoid accumulation and asterid genome evolution.</title>
        <authorList>
            <person name="Iorizzo M."/>
            <person name="Ellison S."/>
            <person name="Senalik D."/>
            <person name="Zeng P."/>
            <person name="Satapoomin P."/>
            <person name="Huang J."/>
            <person name="Bowman M."/>
            <person name="Iovene M."/>
            <person name="Sanseverino W."/>
            <person name="Cavagnaro P."/>
            <person name="Yildiz M."/>
            <person name="Macko-Podgorni A."/>
            <person name="Moranska E."/>
            <person name="Grzebelus E."/>
            <person name="Grzebelus D."/>
            <person name="Ashrafi H."/>
            <person name="Zheng Z."/>
            <person name="Cheng S."/>
            <person name="Spooner D."/>
            <person name="Van Deynze A."/>
            <person name="Simon P."/>
        </authorList>
    </citation>
    <scope>NUCLEOTIDE SEQUENCE</scope>
    <source>
        <tissue evidence="1">Leaf</tissue>
    </source>
</reference>
<dbReference type="EMBL" id="CP093346">
    <property type="protein sequence ID" value="WOG96119.1"/>
    <property type="molecule type" value="Genomic_DNA"/>
</dbReference>
<keyword evidence="2" id="KW-1185">Reference proteome</keyword>
<gene>
    <name evidence="1" type="ORF">DCAR_0415450</name>
</gene>
<evidence type="ECO:0000313" key="2">
    <source>
        <dbReference type="Proteomes" id="UP000077755"/>
    </source>
</evidence>